<keyword evidence="4" id="KW-1185">Reference proteome</keyword>
<dbReference type="EMBL" id="JAACJO010000011">
    <property type="protein sequence ID" value="KAF5352480.1"/>
    <property type="molecule type" value="Genomic_DNA"/>
</dbReference>
<dbReference type="AlphaFoldDB" id="A0A8H5FWN8"/>
<reference evidence="3 4" key="1">
    <citation type="journal article" date="2020" name="ISME J.">
        <title>Uncovering the hidden diversity of litter-decomposition mechanisms in mushroom-forming fungi.</title>
        <authorList>
            <person name="Floudas D."/>
            <person name="Bentzer J."/>
            <person name="Ahren D."/>
            <person name="Johansson T."/>
            <person name="Persson P."/>
            <person name="Tunlid A."/>
        </authorList>
    </citation>
    <scope>NUCLEOTIDE SEQUENCE [LARGE SCALE GENOMIC DNA]</scope>
    <source>
        <strain evidence="3 4">CBS 146.42</strain>
    </source>
</reference>
<evidence type="ECO:0000313" key="4">
    <source>
        <dbReference type="Proteomes" id="UP000559027"/>
    </source>
</evidence>
<name>A0A8H5FWN8_9AGAR</name>
<feature type="signal peptide" evidence="2">
    <location>
        <begin position="1"/>
        <end position="19"/>
    </location>
</feature>
<feature type="compositionally biased region" description="Low complexity" evidence="1">
    <location>
        <begin position="152"/>
        <end position="263"/>
    </location>
</feature>
<keyword evidence="2" id="KW-0732">Signal</keyword>
<accession>A0A8H5FWN8</accession>
<dbReference type="OrthoDB" id="3178264at2759"/>
<evidence type="ECO:0000256" key="2">
    <source>
        <dbReference type="SAM" id="SignalP"/>
    </source>
</evidence>
<comment type="caution">
    <text evidence="3">The sequence shown here is derived from an EMBL/GenBank/DDBJ whole genome shotgun (WGS) entry which is preliminary data.</text>
</comment>
<feature type="chain" id="PRO_5034463087" evidence="2">
    <location>
        <begin position="20"/>
        <end position="407"/>
    </location>
</feature>
<organism evidence="3 4">
    <name type="scientific">Leucocoprinus leucothites</name>
    <dbReference type="NCBI Taxonomy" id="201217"/>
    <lineage>
        <taxon>Eukaryota</taxon>
        <taxon>Fungi</taxon>
        <taxon>Dikarya</taxon>
        <taxon>Basidiomycota</taxon>
        <taxon>Agaricomycotina</taxon>
        <taxon>Agaricomycetes</taxon>
        <taxon>Agaricomycetidae</taxon>
        <taxon>Agaricales</taxon>
        <taxon>Agaricineae</taxon>
        <taxon>Agaricaceae</taxon>
        <taxon>Leucocoprinus</taxon>
    </lineage>
</organism>
<feature type="region of interest" description="Disordered" evidence="1">
    <location>
        <begin position="148"/>
        <end position="267"/>
    </location>
</feature>
<proteinExistence type="predicted"/>
<evidence type="ECO:0000313" key="3">
    <source>
        <dbReference type="EMBL" id="KAF5352480.1"/>
    </source>
</evidence>
<evidence type="ECO:0000256" key="1">
    <source>
        <dbReference type="SAM" id="MobiDB-lite"/>
    </source>
</evidence>
<protein>
    <submittedName>
        <fullName evidence="3">Uncharacterized protein</fullName>
    </submittedName>
</protein>
<sequence length="407" mass="39198">MARVFGLLLAFIYVSSVAAAPLETRQLGGVACNVARLKTVAGLRQTTKAVNKLAASSDPAAADAAATAQGGLQDASDGIKTIAGALLKGQAAPAASRDQVAQGLMTAQDALSNITSTDTAVTSQVADAQSKLENTISAGQDVISKCGGGGADASTGDATATDTGDATATNTGDATATDTGDATATNTGDATATDTGSTDTSDATATGSDASGTGATDSTATGSSSNTGSETDGSSADSTGTTADNTSDGSAVDNASSGSSRNGSNGGGLNALAGLRNSRIFGKRQIGGIACNVARFQTVGRLAQSSASVKAVKKAAAADPATAAAADTASTALNSAKGGIAKIAVSLVAGQKAPAADRDQVEKGLNDAMTALASVNSTDPNVTSAISAAQDKVSSTLEAGQRVVSSC</sequence>
<dbReference type="Proteomes" id="UP000559027">
    <property type="component" value="Unassembled WGS sequence"/>
</dbReference>
<gene>
    <name evidence="3" type="ORF">D9756_006255</name>
</gene>